<dbReference type="Proteomes" id="UP000244441">
    <property type="component" value="Chromosome"/>
</dbReference>
<evidence type="ECO:0000313" key="8">
    <source>
        <dbReference type="Proteomes" id="UP000244441"/>
    </source>
</evidence>
<dbReference type="Gene3D" id="3.40.630.30">
    <property type="match status" value="1"/>
</dbReference>
<gene>
    <name evidence="7" type="primary">rimI</name>
    <name evidence="7" type="ORF">C2869_02275</name>
</gene>
<keyword evidence="3 7" id="KW-0808">Transferase</keyword>
<dbReference type="SUPFAM" id="SSF55729">
    <property type="entry name" value="Acyl-CoA N-acyltransferases (Nat)"/>
    <property type="match status" value="1"/>
</dbReference>
<name>A0A2S0VM98_9ALTE</name>
<sequence length="146" mass="16930">MSNISLLTAHDSPRLHQIELSGNMFPWKLSLIQSCFSEHYRVFGIHCNNQLVGYCIWHLVLNEATLMNIVVHKAKQGQGLAKQLLNYCFDYLSRNAIDTLWLEVRESNNQAIHLYNKTGFSQVDIRKNYYKTDIGKEDAIIMQKVI</sequence>
<feature type="domain" description="N-acetyltransferase" evidence="6">
    <location>
        <begin position="2"/>
        <end position="146"/>
    </location>
</feature>
<proteinExistence type="inferred from homology"/>
<evidence type="ECO:0000256" key="4">
    <source>
        <dbReference type="ARBA" id="ARBA00023315"/>
    </source>
</evidence>
<keyword evidence="2 5" id="KW-0963">Cytoplasm</keyword>
<dbReference type="PROSITE" id="PS51186">
    <property type="entry name" value="GNAT"/>
    <property type="match status" value="1"/>
</dbReference>
<dbReference type="NCBIfam" id="TIGR01575">
    <property type="entry name" value="rimI"/>
    <property type="match status" value="1"/>
</dbReference>
<dbReference type="InterPro" id="IPR050680">
    <property type="entry name" value="YpeA/RimI_acetyltransf"/>
</dbReference>
<comment type="function">
    <text evidence="5">Acetylates the N-terminal alanine of ribosomal protein bS18.</text>
</comment>
<keyword evidence="8" id="KW-1185">Reference proteome</keyword>
<dbReference type="PANTHER" id="PTHR43420:SF12">
    <property type="entry name" value="N-ACETYLTRANSFERASE DOMAIN-CONTAINING PROTEIN"/>
    <property type="match status" value="1"/>
</dbReference>
<dbReference type="KEGG" id="cate:C2869_02275"/>
<dbReference type="EMBL" id="CP026604">
    <property type="protein sequence ID" value="AWB65338.1"/>
    <property type="molecule type" value="Genomic_DNA"/>
</dbReference>
<dbReference type="InterPro" id="IPR000182">
    <property type="entry name" value="GNAT_dom"/>
</dbReference>
<dbReference type="InterPro" id="IPR006464">
    <property type="entry name" value="AcTrfase_RimI/Ard1"/>
</dbReference>
<comment type="subcellular location">
    <subcellularLocation>
        <location evidence="5">Cytoplasm</location>
    </subcellularLocation>
</comment>
<evidence type="ECO:0000256" key="1">
    <source>
        <dbReference type="ARBA" id="ARBA00005395"/>
    </source>
</evidence>
<dbReference type="GO" id="GO:0005737">
    <property type="term" value="C:cytoplasm"/>
    <property type="evidence" value="ECO:0007669"/>
    <property type="project" value="UniProtKB-SubCell"/>
</dbReference>
<accession>A0A2S0VM98</accession>
<dbReference type="GO" id="GO:0008999">
    <property type="term" value="F:protein-N-terminal-alanine acetyltransferase activity"/>
    <property type="evidence" value="ECO:0007669"/>
    <property type="project" value="UniProtKB-EC"/>
</dbReference>
<dbReference type="InterPro" id="IPR016181">
    <property type="entry name" value="Acyl_CoA_acyltransferase"/>
</dbReference>
<dbReference type="RefSeq" id="WP_108601415.1">
    <property type="nucleotide sequence ID" value="NZ_CP026604.1"/>
</dbReference>
<evidence type="ECO:0000256" key="3">
    <source>
        <dbReference type="ARBA" id="ARBA00022679"/>
    </source>
</evidence>
<dbReference type="PANTHER" id="PTHR43420">
    <property type="entry name" value="ACETYLTRANSFERASE"/>
    <property type="match status" value="1"/>
</dbReference>
<organism evidence="7 8">
    <name type="scientific">Saccharobesus litoralis</name>
    <dbReference type="NCBI Taxonomy" id="2172099"/>
    <lineage>
        <taxon>Bacteria</taxon>
        <taxon>Pseudomonadati</taxon>
        <taxon>Pseudomonadota</taxon>
        <taxon>Gammaproteobacteria</taxon>
        <taxon>Alteromonadales</taxon>
        <taxon>Alteromonadaceae</taxon>
        <taxon>Saccharobesus</taxon>
    </lineage>
</organism>
<evidence type="ECO:0000313" key="7">
    <source>
        <dbReference type="EMBL" id="AWB65338.1"/>
    </source>
</evidence>
<dbReference type="OrthoDB" id="9796919at2"/>
<keyword evidence="4" id="KW-0012">Acyltransferase</keyword>
<comment type="similarity">
    <text evidence="1 5">Belongs to the acetyltransferase family. RimI subfamily.</text>
</comment>
<dbReference type="AlphaFoldDB" id="A0A2S0VM98"/>
<dbReference type="CDD" id="cd04301">
    <property type="entry name" value="NAT_SF"/>
    <property type="match status" value="1"/>
</dbReference>
<comment type="catalytic activity">
    <reaction evidence="5">
        <text>N-terminal L-alanyl-[ribosomal protein bS18] + acetyl-CoA = N-terminal N(alpha)-acetyl-L-alanyl-[ribosomal protein bS18] + CoA + H(+)</text>
        <dbReference type="Rhea" id="RHEA:43756"/>
        <dbReference type="Rhea" id="RHEA-COMP:10676"/>
        <dbReference type="Rhea" id="RHEA-COMP:10677"/>
        <dbReference type="ChEBI" id="CHEBI:15378"/>
        <dbReference type="ChEBI" id="CHEBI:57287"/>
        <dbReference type="ChEBI" id="CHEBI:57288"/>
        <dbReference type="ChEBI" id="CHEBI:64718"/>
        <dbReference type="ChEBI" id="CHEBI:83683"/>
        <dbReference type="EC" id="2.3.1.266"/>
    </reaction>
</comment>
<evidence type="ECO:0000259" key="6">
    <source>
        <dbReference type="PROSITE" id="PS51186"/>
    </source>
</evidence>
<reference evidence="7 8" key="1">
    <citation type="submission" date="2018-01" db="EMBL/GenBank/DDBJ databases">
        <title>Genome sequence of a Cantenovulum-like bacteria.</title>
        <authorList>
            <person name="Tan W.R."/>
            <person name="Lau N.-S."/>
            <person name="Go F."/>
            <person name="Amirul A.-A.A."/>
        </authorList>
    </citation>
    <scope>NUCLEOTIDE SEQUENCE [LARGE SCALE GENOMIC DNA]</scope>
    <source>
        <strain evidence="7 8">CCB-QB4</strain>
    </source>
</reference>
<protein>
    <recommendedName>
        <fullName evidence="5">[Ribosomal protein bS18]-alanine N-acetyltransferase</fullName>
        <ecNumber evidence="5">2.3.1.266</ecNumber>
    </recommendedName>
</protein>
<dbReference type="Pfam" id="PF00583">
    <property type="entry name" value="Acetyltransf_1"/>
    <property type="match status" value="1"/>
</dbReference>
<dbReference type="EC" id="2.3.1.266" evidence="5"/>
<evidence type="ECO:0000256" key="5">
    <source>
        <dbReference type="RuleBase" id="RU363094"/>
    </source>
</evidence>
<evidence type="ECO:0000256" key="2">
    <source>
        <dbReference type="ARBA" id="ARBA00022490"/>
    </source>
</evidence>